<feature type="non-terminal residue" evidence="1">
    <location>
        <position position="1"/>
    </location>
</feature>
<protein>
    <submittedName>
        <fullName evidence="1">Uncharacterized protein</fullName>
    </submittedName>
</protein>
<sequence>VDGIQRHGLRVGLPTRRRRVEAKRVVEDGAVEREVVVQWVAPAEAEPAAAGLRREARKVFLRAADSRQRPDGRRADVSSRP</sequence>
<evidence type="ECO:0000313" key="1">
    <source>
        <dbReference type="EMBL" id="GFD60246.1"/>
    </source>
</evidence>
<name>A0A699XQN9_TANCI</name>
<comment type="caution">
    <text evidence="1">The sequence shown here is derived from an EMBL/GenBank/DDBJ whole genome shotgun (WGS) entry which is preliminary data.</text>
</comment>
<feature type="non-terminal residue" evidence="1">
    <location>
        <position position="81"/>
    </location>
</feature>
<reference evidence="1" key="1">
    <citation type="journal article" date="2019" name="Sci. Rep.">
        <title>Draft genome of Tanacetum cinerariifolium, the natural source of mosquito coil.</title>
        <authorList>
            <person name="Yamashiro T."/>
            <person name="Shiraishi A."/>
            <person name="Satake H."/>
            <person name="Nakayama K."/>
        </authorList>
    </citation>
    <scope>NUCLEOTIDE SEQUENCE</scope>
</reference>
<dbReference type="EMBL" id="BKCJ011875332">
    <property type="protein sequence ID" value="GFD60246.1"/>
    <property type="molecule type" value="Genomic_DNA"/>
</dbReference>
<proteinExistence type="predicted"/>
<dbReference type="AlphaFoldDB" id="A0A699XQN9"/>
<gene>
    <name evidence="1" type="ORF">Tci_932215</name>
</gene>
<organism evidence="1">
    <name type="scientific">Tanacetum cinerariifolium</name>
    <name type="common">Dalmatian daisy</name>
    <name type="synonym">Chrysanthemum cinerariifolium</name>
    <dbReference type="NCBI Taxonomy" id="118510"/>
    <lineage>
        <taxon>Eukaryota</taxon>
        <taxon>Viridiplantae</taxon>
        <taxon>Streptophyta</taxon>
        <taxon>Embryophyta</taxon>
        <taxon>Tracheophyta</taxon>
        <taxon>Spermatophyta</taxon>
        <taxon>Magnoliopsida</taxon>
        <taxon>eudicotyledons</taxon>
        <taxon>Gunneridae</taxon>
        <taxon>Pentapetalae</taxon>
        <taxon>asterids</taxon>
        <taxon>campanulids</taxon>
        <taxon>Asterales</taxon>
        <taxon>Asteraceae</taxon>
        <taxon>Asteroideae</taxon>
        <taxon>Anthemideae</taxon>
        <taxon>Anthemidinae</taxon>
        <taxon>Tanacetum</taxon>
    </lineage>
</organism>
<accession>A0A699XQN9</accession>